<evidence type="ECO:0000256" key="1">
    <source>
        <dbReference type="SAM" id="Phobius"/>
    </source>
</evidence>
<proteinExistence type="predicted"/>
<evidence type="ECO:0000313" key="2">
    <source>
        <dbReference type="EMBL" id="EGC44981.1"/>
    </source>
</evidence>
<dbReference type="InterPro" id="IPR021047">
    <property type="entry name" value="Mannosyltransferase_CMT1"/>
</dbReference>
<dbReference type="EMBL" id="DS990638">
    <property type="protein sequence ID" value="EGC44981.1"/>
    <property type="molecule type" value="Genomic_DNA"/>
</dbReference>
<keyword evidence="1" id="KW-0812">Transmembrane</keyword>
<dbReference type="AlphaFoldDB" id="F0UFM9"/>
<dbReference type="Pfam" id="PF11735">
    <property type="entry name" value="CAP59_mtransfer"/>
    <property type="match status" value="1"/>
</dbReference>
<reference evidence="3" key="1">
    <citation type="submission" date="2008-07" db="EMBL/GenBank/DDBJ databases">
        <title>Annotation of Ajellomyces capsulatus strain H88.</title>
        <authorList>
            <person name="Champion M."/>
            <person name="Cuomo C."/>
            <person name="Ma L.-J."/>
            <person name="Henn M.R."/>
            <person name="Sil A."/>
            <person name="Goldman B."/>
            <person name="Young S.K."/>
            <person name="Kodira C.D."/>
            <person name="Zeng Q."/>
            <person name="Koehrsen M."/>
            <person name="Alvarado L."/>
            <person name="Berlin A."/>
            <person name="Borenstein D."/>
            <person name="Chen Z."/>
            <person name="Engels R."/>
            <person name="Freedman E."/>
            <person name="Gellesch M."/>
            <person name="Goldberg J."/>
            <person name="Griggs A."/>
            <person name="Gujja S."/>
            <person name="Heiman D."/>
            <person name="Hepburn T."/>
            <person name="Howarth C."/>
            <person name="Jen D."/>
            <person name="Larson L."/>
            <person name="Lewis B."/>
            <person name="Mehta T."/>
            <person name="Park D."/>
            <person name="Pearson M."/>
            <person name="Roberts A."/>
            <person name="Saif S."/>
            <person name="Shea T."/>
            <person name="Shenoy N."/>
            <person name="Sisk P."/>
            <person name="Stolte C."/>
            <person name="Sykes S."/>
            <person name="Walk T."/>
            <person name="White J."/>
            <person name="Yandava C."/>
            <person name="Klein B."/>
            <person name="McEwen J.G."/>
            <person name="Puccia R."/>
            <person name="Goldman G.H."/>
            <person name="Felipe M.S."/>
            <person name="Nino-Vega G."/>
            <person name="San-Blas G."/>
            <person name="Taylor J."/>
            <person name="Mendoza L."/>
            <person name="Galagan J."/>
            <person name="Nusbaum C."/>
            <person name="Birren B."/>
        </authorList>
    </citation>
    <scope>NUCLEOTIDE SEQUENCE [LARGE SCALE GENOMIC DNA]</scope>
    <source>
        <strain evidence="3">H88</strain>
    </source>
</reference>
<gene>
    <name evidence="2" type="ORF">HCEG_04196</name>
</gene>
<dbReference type="PANTHER" id="PTHR34144">
    <property type="entry name" value="CHROMOSOME 8, WHOLE GENOME SHOTGUN SEQUENCE"/>
    <property type="match status" value="1"/>
</dbReference>
<sequence>MAVHGTWRLGNGIERILCSSTAAMCHQMRKAAQERINSFDCTSRMLVSPRRYRRWWRWLFGPVLFARRGLHGHLSVLFISCVLFFAVVDYLTFSTSSLALSSRSSSSRVSANTALVPGIRSIYVASTHWNNEAILRSHWNAAVVELARKFGKENIYVSVYESGSWDDSKGALRELDMQLGELGVDRTIVLDPTTHENEISKPPAEEGWIDTARGKRELRRIPYLAHMRNKSLEPLEKLVRAGRTFDKIIFLNDVIFSMADIITLLNTRSGSYAATCSLDFAKPGLFYDTFALRDWKGSAAFSQRYPYFSARRSRNALLAGKPIPVQSCWNGIAIFDAAPFQTTQTPLRFRAIPDSLAKYHLEGSECCLIHYDNPLSASKGVWLNPNVRVGYNLVAYESAARGWPSTRDAVLVGWWKGFLASLLDLPWRPRAIEARFKAWVKEEDDDTTSSSSSSSSQVGQNCV</sequence>
<accession>F0UFM9</accession>
<dbReference type="VEuPathDB" id="FungiDB:I7I53_03733"/>
<dbReference type="VEuPathDB" id="FungiDB:I7I53_03732"/>
<keyword evidence="1" id="KW-1133">Transmembrane helix</keyword>
<feature type="transmembrane region" description="Helical" evidence="1">
    <location>
        <begin position="74"/>
        <end position="93"/>
    </location>
</feature>
<dbReference type="OMA" id="TENGWAH"/>
<evidence type="ECO:0000313" key="3">
    <source>
        <dbReference type="Proteomes" id="UP000008142"/>
    </source>
</evidence>
<dbReference type="STRING" id="544711.F0UFM9"/>
<dbReference type="HOGENOM" id="CLU_040564_0_0_1"/>
<keyword evidence="1" id="KW-0472">Membrane</keyword>
<protein>
    <submittedName>
        <fullName evidence="2">Polysaccharide export protein</fullName>
    </submittedName>
</protein>
<dbReference type="Proteomes" id="UP000008142">
    <property type="component" value="Unassembled WGS sequence"/>
</dbReference>
<name>F0UFM9_AJEC8</name>
<organism evidence="3">
    <name type="scientific">Ajellomyces capsulatus (strain H88)</name>
    <name type="common">Darling's disease fungus</name>
    <name type="synonym">Histoplasma capsulatum</name>
    <dbReference type="NCBI Taxonomy" id="544711"/>
    <lineage>
        <taxon>Eukaryota</taxon>
        <taxon>Fungi</taxon>
        <taxon>Dikarya</taxon>
        <taxon>Ascomycota</taxon>
        <taxon>Pezizomycotina</taxon>
        <taxon>Eurotiomycetes</taxon>
        <taxon>Eurotiomycetidae</taxon>
        <taxon>Onygenales</taxon>
        <taxon>Ajellomycetaceae</taxon>
        <taxon>Histoplasma</taxon>
    </lineage>
</organism>
<dbReference type="PANTHER" id="PTHR34144:SF7">
    <property type="entry name" value="EXPORT PROTEIN (CAP59), PUTATIVE (AFU_ORTHOLOGUE AFUA_7G05020)-RELATED"/>
    <property type="match status" value="1"/>
</dbReference>
<dbReference type="OrthoDB" id="262547at2759"/>